<comment type="caution">
    <text evidence="4">The sequence shown here is derived from an EMBL/GenBank/DDBJ whole genome shotgun (WGS) entry which is preliminary data.</text>
</comment>
<organism evidence="4 5">
    <name type="scientific">Cirrhinus mrigala</name>
    <name type="common">Mrigala</name>
    <dbReference type="NCBI Taxonomy" id="683832"/>
    <lineage>
        <taxon>Eukaryota</taxon>
        <taxon>Metazoa</taxon>
        <taxon>Chordata</taxon>
        <taxon>Craniata</taxon>
        <taxon>Vertebrata</taxon>
        <taxon>Euteleostomi</taxon>
        <taxon>Actinopterygii</taxon>
        <taxon>Neopterygii</taxon>
        <taxon>Teleostei</taxon>
        <taxon>Ostariophysi</taxon>
        <taxon>Cypriniformes</taxon>
        <taxon>Cyprinidae</taxon>
        <taxon>Labeoninae</taxon>
        <taxon>Labeonini</taxon>
        <taxon>Cirrhinus</taxon>
    </lineage>
</organism>
<dbReference type="InterPro" id="IPR000637">
    <property type="entry name" value="HMGI/Y_DNA-bd_CS"/>
</dbReference>
<keyword evidence="2" id="KW-0539">Nucleus</keyword>
<dbReference type="Proteomes" id="UP001529510">
    <property type="component" value="Unassembled WGS sequence"/>
</dbReference>
<dbReference type="GO" id="GO:0005634">
    <property type="term" value="C:nucleus"/>
    <property type="evidence" value="ECO:0007669"/>
    <property type="project" value="UniProtKB-SubCell"/>
</dbReference>
<evidence type="ECO:0000256" key="1">
    <source>
        <dbReference type="ARBA" id="ARBA00004123"/>
    </source>
</evidence>
<dbReference type="InterPro" id="IPR017956">
    <property type="entry name" value="AT_hook_DNA-bd_motif"/>
</dbReference>
<reference evidence="4 5" key="1">
    <citation type="submission" date="2024-05" db="EMBL/GenBank/DDBJ databases">
        <title>Genome sequencing and assembly of Indian major carp, Cirrhinus mrigala (Hamilton, 1822).</title>
        <authorList>
            <person name="Mohindra V."/>
            <person name="Chowdhury L.M."/>
            <person name="Lal K."/>
            <person name="Jena J.K."/>
        </authorList>
    </citation>
    <scope>NUCLEOTIDE SEQUENCE [LARGE SCALE GENOMIC DNA]</scope>
    <source>
        <strain evidence="4">CM1030</strain>
        <tissue evidence="4">Blood</tissue>
    </source>
</reference>
<evidence type="ECO:0000313" key="4">
    <source>
        <dbReference type="EMBL" id="KAL0200149.1"/>
    </source>
</evidence>
<dbReference type="Pfam" id="PF02178">
    <property type="entry name" value="AT_hook"/>
    <property type="match status" value="1"/>
</dbReference>
<dbReference type="EMBL" id="JAMKFB020000002">
    <property type="protein sequence ID" value="KAL0200149.1"/>
    <property type="molecule type" value="Genomic_DNA"/>
</dbReference>
<comment type="subcellular location">
    <subcellularLocation>
        <location evidence="1">Nucleus</location>
    </subcellularLocation>
</comment>
<feature type="compositionally biased region" description="Basic and acidic residues" evidence="3">
    <location>
        <begin position="1"/>
        <end position="12"/>
    </location>
</feature>
<evidence type="ECO:0000256" key="2">
    <source>
        <dbReference type="ARBA" id="ARBA00023242"/>
    </source>
</evidence>
<gene>
    <name evidence="4" type="ORF">M9458_003336</name>
</gene>
<protein>
    <submittedName>
        <fullName evidence="4">Uncharacterized protein</fullName>
    </submittedName>
</protein>
<proteinExistence type="predicted"/>
<sequence>MSSEEKSLDPSDKGPSPPPSSSGATPTGSPAPTDKRPRGRPRKDALSTATPPPSVPRQRK</sequence>
<name>A0ABD0RNQ6_CIRMR</name>
<evidence type="ECO:0000313" key="5">
    <source>
        <dbReference type="Proteomes" id="UP001529510"/>
    </source>
</evidence>
<keyword evidence="5" id="KW-1185">Reference proteome</keyword>
<feature type="non-terminal residue" evidence="4">
    <location>
        <position position="60"/>
    </location>
</feature>
<dbReference type="PROSITE" id="PS00354">
    <property type="entry name" value="HMGI_Y"/>
    <property type="match status" value="1"/>
</dbReference>
<feature type="region of interest" description="Disordered" evidence="3">
    <location>
        <begin position="1"/>
        <end position="60"/>
    </location>
</feature>
<accession>A0ABD0RNQ6</accession>
<feature type="compositionally biased region" description="Pro residues" evidence="3">
    <location>
        <begin position="50"/>
        <end position="60"/>
    </location>
</feature>
<dbReference type="AlphaFoldDB" id="A0ABD0RNQ6"/>
<evidence type="ECO:0000256" key="3">
    <source>
        <dbReference type="SAM" id="MobiDB-lite"/>
    </source>
</evidence>
<feature type="compositionally biased region" description="Low complexity" evidence="3">
    <location>
        <begin position="21"/>
        <end position="32"/>
    </location>
</feature>